<keyword evidence="1" id="KW-0812">Transmembrane</keyword>
<dbReference type="AlphaFoldDB" id="A0A1V9YWD9"/>
<sequence>MVARFGFAPNPVAPPSLHISAGSPMSAVVAAMCGLFHYTWKGNHYTFDIKLWHHVKNASAVSLFVVPLEASNKLLTVTRLPPPPRLRVAKHWIGLLCGLTYLSFTLIGNIAYLDIVRESLSNDFFWAGFNTSGMYPFLANQINTASALNPHQVVVLDDGSYGDTTQQYSAPDTLIRWDTTAAHRTLFDPTTPLATVVTNLRAMDPCRLPWMFSQYCWLDMAQRWDMAVSALRQIRCQRHSSNGAIFFETGLRNIVDWGAWTRCWGVSYENGFAQYLSTTTDGLHWLESTQTAALTTLASAEVAYWSAHGVASFVLQWQNYKTMGWSDAFTVTNAFGFMYTLPLSNVPAAVHLRQETSMRMYWTLASDMWAISANTTRIGGGSLLRKSPLFAFANVTTEALLYDNETLQAPLTSGLSSLRARLGPFNAVDMWYVPCPASVRQLAATIAARLAQLLRLPGLAAAFAALPVRDTVQAIPRVLLANSSGLVAGGNIFCGNDVAPYPPYGGLYSFFSAGKACHSLNLELLFPTAAQLVFAILGLNASASPSQKWSAVCELDTMAPASCAEDYSTFETFLNVHSSHFARAETLANDAYFDVGLLNVSVVQFMATKSFLTVADLALLPLFRGLDKAYAFYEWCFLHEWAMGKREVVKLEGDAGSITALSAAEALLSMPPDADSVPYSFTWLLQYGCQYITTVLIGVVGLGAIHMVVMSHSDVEGLNLFCFNRLVGLVWVGRPLLLVRSVTALALLNTSTLSLETTDGYTYSTSPPLPWNKTVLAAAEVTWLVYVLNDLGSCVTLQYTSIYAFKSANAAWAVGIASTYLMQVAPTCRLERSCNFIDMDAGVKCTSGAVIIGSLARVQLLSGLAVVCVVGCFVIDKWRWPNLRPLDLVTASLNAQSIYMLKLGHWKHGGEYFLDTTSAVMAGLFTLKRDGLWYVFDIKTWRLFIRPVVQFDEDLADHNRRFQRAIPISRI</sequence>
<dbReference type="EMBL" id="JNBR01000670">
    <property type="protein sequence ID" value="OQR90119.1"/>
    <property type="molecule type" value="Genomic_DNA"/>
</dbReference>
<gene>
    <name evidence="2" type="ORF">ACHHYP_05793</name>
</gene>
<proteinExistence type="predicted"/>
<accession>A0A1V9YWD9</accession>
<dbReference type="Proteomes" id="UP000243579">
    <property type="component" value="Unassembled WGS sequence"/>
</dbReference>
<name>A0A1V9YWD9_ACHHY</name>
<comment type="caution">
    <text evidence="2">The sequence shown here is derived from an EMBL/GenBank/DDBJ whole genome shotgun (WGS) entry which is preliminary data.</text>
</comment>
<protein>
    <recommendedName>
        <fullName evidence="4">Transmembrane protein</fullName>
    </recommendedName>
</protein>
<organism evidence="2 3">
    <name type="scientific">Achlya hypogyna</name>
    <name type="common">Oomycete</name>
    <name type="synonym">Protoachlya hypogyna</name>
    <dbReference type="NCBI Taxonomy" id="1202772"/>
    <lineage>
        <taxon>Eukaryota</taxon>
        <taxon>Sar</taxon>
        <taxon>Stramenopiles</taxon>
        <taxon>Oomycota</taxon>
        <taxon>Saprolegniomycetes</taxon>
        <taxon>Saprolegniales</taxon>
        <taxon>Achlyaceae</taxon>
        <taxon>Achlya</taxon>
    </lineage>
</organism>
<reference evidence="2 3" key="1">
    <citation type="journal article" date="2014" name="Genome Biol. Evol.">
        <title>The secreted proteins of Achlya hypogyna and Thraustotheca clavata identify the ancestral oomycete secretome and reveal gene acquisitions by horizontal gene transfer.</title>
        <authorList>
            <person name="Misner I."/>
            <person name="Blouin N."/>
            <person name="Leonard G."/>
            <person name="Richards T.A."/>
            <person name="Lane C.E."/>
        </authorList>
    </citation>
    <scope>NUCLEOTIDE SEQUENCE [LARGE SCALE GENOMIC DNA]</scope>
    <source>
        <strain evidence="2 3">ATCC 48635</strain>
    </source>
</reference>
<evidence type="ECO:0008006" key="4">
    <source>
        <dbReference type="Google" id="ProtNLM"/>
    </source>
</evidence>
<evidence type="ECO:0000313" key="2">
    <source>
        <dbReference type="EMBL" id="OQR90119.1"/>
    </source>
</evidence>
<feature type="transmembrane region" description="Helical" evidence="1">
    <location>
        <begin position="20"/>
        <end position="40"/>
    </location>
</feature>
<feature type="transmembrane region" description="Helical" evidence="1">
    <location>
        <begin position="92"/>
        <end position="113"/>
    </location>
</feature>
<evidence type="ECO:0000256" key="1">
    <source>
        <dbReference type="SAM" id="Phobius"/>
    </source>
</evidence>
<keyword evidence="3" id="KW-1185">Reference proteome</keyword>
<keyword evidence="1" id="KW-0472">Membrane</keyword>
<dbReference type="OrthoDB" id="79078at2759"/>
<keyword evidence="1" id="KW-1133">Transmembrane helix</keyword>
<evidence type="ECO:0000313" key="3">
    <source>
        <dbReference type="Proteomes" id="UP000243579"/>
    </source>
</evidence>